<proteinExistence type="predicted"/>
<protein>
    <submittedName>
        <fullName evidence="1">Uncharacterized protein</fullName>
    </submittedName>
</protein>
<name>A0A2P4QFW5_RHIID</name>
<accession>A0A2P4QFW5</accession>
<dbReference type="EMBL" id="AUPC02000049">
    <property type="protein sequence ID" value="POG76506.1"/>
    <property type="molecule type" value="Genomic_DNA"/>
</dbReference>
<dbReference type="AlphaFoldDB" id="A0A2P4QFW5"/>
<reference evidence="1 2" key="1">
    <citation type="journal article" date="2013" name="Proc. Natl. Acad. Sci. U.S.A.">
        <title>Genome of an arbuscular mycorrhizal fungus provides insight into the oldest plant symbiosis.</title>
        <authorList>
            <person name="Tisserant E."/>
            <person name="Malbreil M."/>
            <person name="Kuo A."/>
            <person name="Kohler A."/>
            <person name="Symeonidi A."/>
            <person name="Balestrini R."/>
            <person name="Charron P."/>
            <person name="Duensing N."/>
            <person name="Frei Dit Frey N."/>
            <person name="Gianinazzi-Pearson V."/>
            <person name="Gilbert L.B."/>
            <person name="Handa Y."/>
            <person name="Herr J.R."/>
            <person name="Hijri M."/>
            <person name="Koul R."/>
            <person name="Kawaguchi M."/>
            <person name="Krajinski F."/>
            <person name="Lammers P.J."/>
            <person name="Masclaux F.G."/>
            <person name="Murat C."/>
            <person name="Morin E."/>
            <person name="Ndikumana S."/>
            <person name="Pagni M."/>
            <person name="Petitpierre D."/>
            <person name="Requena N."/>
            <person name="Rosikiewicz P."/>
            <person name="Riley R."/>
            <person name="Saito K."/>
            <person name="San Clemente H."/>
            <person name="Shapiro H."/>
            <person name="van Tuinen D."/>
            <person name="Becard G."/>
            <person name="Bonfante P."/>
            <person name="Paszkowski U."/>
            <person name="Shachar-Hill Y.Y."/>
            <person name="Tuskan G.A."/>
            <person name="Young P.W."/>
            <person name="Sanders I.R."/>
            <person name="Henrissat B."/>
            <person name="Rensing S.A."/>
            <person name="Grigoriev I.V."/>
            <person name="Corradi N."/>
            <person name="Roux C."/>
            <person name="Martin F."/>
        </authorList>
    </citation>
    <scope>NUCLEOTIDE SEQUENCE [LARGE SCALE GENOMIC DNA]</scope>
    <source>
        <strain evidence="1 2">DAOM 197198</strain>
    </source>
</reference>
<comment type="caution">
    <text evidence="1">The sequence shown here is derived from an EMBL/GenBank/DDBJ whole genome shotgun (WGS) entry which is preliminary data.</text>
</comment>
<keyword evidence="2" id="KW-1185">Reference proteome</keyword>
<reference evidence="1 2" key="2">
    <citation type="journal article" date="2018" name="New Phytol.">
        <title>High intraspecific genome diversity in the model arbuscular mycorrhizal symbiont Rhizophagus irregularis.</title>
        <authorList>
            <person name="Chen E.C.H."/>
            <person name="Morin E."/>
            <person name="Beaudet D."/>
            <person name="Noel J."/>
            <person name="Yildirir G."/>
            <person name="Ndikumana S."/>
            <person name="Charron P."/>
            <person name="St-Onge C."/>
            <person name="Giorgi J."/>
            <person name="Kruger M."/>
            <person name="Marton T."/>
            <person name="Ropars J."/>
            <person name="Grigoriev I.V."/>
            <person name="Hainaut M."/>
            <person name="Henrissat B."/>
            <person name="Roux C."/>
            <person name="Martin F."/>
            <person name="Corradi N."/>
        </authorList>
    </citation>
    <scope>NUCLEOTIDE SEQUENCE [LARGE SCALE GENOMIC DNA]</scope>
    <source>
        <strain evidence="1 2">DAOM 197198</strain>
    </source>
</reference>
<dbReference type="Proteomes" id="UP000018888">
    <property type="component" value="Unassembled WGS sequence"/>
</dbReference>
<evidence type="ECO:0000313" key="2">
    <source>
        <dbReference type="Proteomes" id="UP000018888"/>
    </source>
</evidence>
<gene>
    <name evidence="1" type="ORF">GLOIN_2v1555070</name>
</gene>
<organism evidence="1 2">
    <name type="scientific">Rhizophagus irregularis (strain DAOM 181602 / DAOM 197198 / MUCL 43194)</name>
    <name type="common">Arbuscular mycorrhizal fungus</name>
    <name type="synonym">Glomus intraradices</name>
    <dbReference type="NCBI Taxonomy" id="747089"/>
    <lineage>
        <taxon>Eukaryota</taxon>
        <taxon>Fungi</taxon>
        <taxon>Fungi incertae sedis</taxon>
        <taxon>Mucoromycota</taxon>
        <taxon>Glomeromycotina</taxon>
        <taxon>Glomeromycetes</taxon>
        <taxon>Glomerales</taxon>
        <taxon>Glomeraceae</taxon>
        <taxon>Rhizophagus</taxon>
    </lineage>
</organism>
<sequence>MLICYICFCVKEFFSSTSIYDVFCRGFFYHFDLSGSDIIRFKFEDQIFLNKIY</sequence>
<evidence type="ECO:0000313" key="1">
    <source>
        <dbReference type="EMBL" id="POG76506.1"/>
    </source>
</evidence>